<proteinExistence type="inferred from homology"/>
<dbReference type="InterPro" id="IPR010095">
    <property type="entry name" value="Cas12f1-like_TNB"/>
</dbReference>
<dbReference type="Pfam" id="PF01385">
    <property type="entry name" value="OrfB_IS605"/>
    <property type="match status" value="1"/>
</dbReference>
<evidence type="ECO:0000259" key="7">
    <source>
        <dbReference type="Pfam" id="PF07282"/>
    </source>
</evidence>
<keyword evidence="3" id="KW-0815">Transposition</keyword>
<evidence type="ECO:0000256" key="4">
    <source>
        <dbReference type="ARBA" id="ARBA00023125"/>
    </source>
</evidence>
<organism evidence="8 9">
    <name type="scientific">Candidatus Methanocrinis natronophilus</name>
    <dbReference type="NCBI Taxonomy" id="3033396"/>
    <lineage>
        <taxon>Archaea</taxon>
        <taxon>Methanobacteriati</taxon>
        <taxon>Methanobacteriota</taxon>
        <taxon>Stenosarchaea group</taxon>
        <taxon>Methanomicrobia</taxon>
        <taxon>Methanotrichales</taxon>
        <taxon>Methanotrichaceae</taxon>
        <taxon>Methanocrinis</taxon>
    </lineage>
</organism>
<dbReference type="InterPro" id="IPR010094">
    <property type="entry name" value="Transposase_put_N"/>
</dbReference>
<dbReference type="PANTHER" id="PTHR30405:SF11">
    <property type="entry name" value="RNA-GUIDED DNA ENDONUCLEASE RV2885C-RELATED"/>
    <property type="match status" value="1"/>
</dbReference>
<evidence type="ECO:0000256" key="1">
    <source>
        <dbReference type="ARBA" id="ARBA00008761"/>
    </source>
</evidence>
<evidence type="ECO:0000256" key="5">
    <source>
        <dbReference type="ARBA" id="ARBA00023172"/>
    </source>
</evidence>
<keyword evidence="4" id="KW-0238">DNA-binding</keyword>
<evidence type="ECO:0000259" key="6">
    <source>
        <dbReference type="Pfam" id="PF01385"/>
    </source>
</evidence>
<evidence type="ECO:0000256" key="3">
    <source>
        <dbReference type="ARBA" id="ARBA00022578"/>
    </source>
</evidence>
<evidence type="ECO:0000313" key="9">
    <source>
        <dbReference type="Proteomes" id="UP001220010"/>
    </source>
</evidence>
<dbReference type="NCBIfam" id="TIGR01765">
    <property type="entry name" value="tspaseT_teng_N"/>
    <property type="match status" value="1"/>
</dbReference>
<comment type="caution">
    <text evidence="8">The sequence shown here is derived from an EMBL/GenBank/DDBJ whole genome shotgun (WGS) entry which is preliminary data.</text>
</comment>
<sequence length="377" mass="42266">MMQTLKVKLEPTPEQVQAIRETMHQFNAACNFVADKAFELHTANKIELQKVVYYPIREQFNLSAQMAVRAISKTCEAYKRDKSIKPTFDPDGSVVYDQRLMSWKGLDLVSLLTLEGRIKVPVVICEYHEPRLNRIRGQADLIFERGEFYLCVVVEVAESPKIEPIGVIGVDLGIKNIAVDSTGEEFSGDGIENVRSKIDNLKADLQSCGTDSAKRHLKKLSGREARFRRDVNHCISKKLVAKAKDTSSVIALEDLQGIRERMTVSKAQRRKQHSWGFYQLRQFVEYKAAIAGVPVVYIDPAYTSQECPVCHHISRSNRPTRDRFACVCCGFSGPADTVAARNIAARVAVSLPIVARFFAEPQAPNTGEHHARQFIGG</sequence>
<feature type="domain" description="Probable transposase IS891/IS1136/IS1341" evidence="6">
    <location>
        <begin position="153"/>
        <end position="246"/>
    </location>
</feature>
<dbReference type="NCBIfam" id="NF040570">
    <property type="entry name" value="guided_TnpB"/>
    <property type="match status" value="1"/>
</dbReference>
<evidence type="ECO:0000256" key="2">
    <source>
        <dbReference type="ARBA" id="ARBA00011044"/>
    </source>
</evidence>
<dbReference type="InterPro" id="IPR051399">
    <property type="entry name" value="RNA-guided_DNA_endo/Transpos"/>
</dbReference>
<name>A0ABT5X9G7_9EURY</name>
<protein>
    <submittedName>
        <fullName evidence="8">Transposase</fullName>
    </submittedName>
</protein>
<keyword evidence="5" id="KW-0233">DNA recombination</keyword>
<dbReference type="InterPro" id="IPR001959">
    <property type="entry name" value="Transposase"/>
</dbReference>
<dbReference type="Pfam" id="PF07282">
    <property type="entry name" value="Cas12f1-like_TNB"/>
    <property type="match status" value="1"/>
</dbReference>
<evidence type="ECO:0000313" key="8">
    <source>
        <dbReference type="EMBL" id="MDF0591326.1"/>
    </source>
</evidence>
<dbReference type="PANTHER" id="PTHR30405">
    <property type="entry name" value="TRANSPOSASE"/>
    <property type="match status" value="1"/>
</dbReference>
<dbReference type="EMBL" id="JARFPK010000035">
    <property type="protein sequence ID" value="MDF0591326.1"/>
    <property type="molecule type" value="Genomic_DNA"/>
</dbReference>
<feature type="domain" description="Cas12f1-like TNB" evidence="7">
    <location>
        <begin position="277"/>
        <end position="343"/>
    </location>
</feature>
<accession>A0ABT5X9G7</accession>
<dbReference type="Proteomes" id="UP001220010">
    <property type="component" value="Unassembled WGS sequence"/>
</dbReference>
<reference evidence="8 9" key="1">
    <citation type="submission" date="2023-03" db="EMBL/GenBank/DDBJ databases">
        <title>WGS of Methanotrichaceae archaeon Mx.</title>
        <authorList>
            <person name="Sorokin D.Y."/>
            <person name="Merkel A.Y."/>
        </authorList>
    </citation>
    <scope>NUCLEOTIDE SEQUENCE [LARGE SCALE GENOMIC DNA]</scope>
    <source>
        <strain evidence="8 9">Mx</strain>
    </source>
</reference>
<comment type="similarity">
    <text evidence="2">In the N-terminal section; belongs to the transposase 2 family.</text>
</comment>
<dbReference type="RefSeq" id="WP_394357003.1">
    <property type="nucleotide sequence ID" value="NZ_JARFPK010000035.1"/>
</dbReference>
<keyword evidence="9" id="KW-1185">Reference proteome</keyword>
<gene>
    <name evidence="8" type="ORF">P0O15_09165</name>
</gene>
<comment type="similarity">
    <text evidence="1">In the C-terminal section; belongs to the transposase 35 family.</text>
</comment>
<dbReference type="NCBIfam" id="TIGR01766">
    <property type="entry name" value="IS200/IS605 family accessory protein TnpB-like domain"/>
    <property type="match status" value="1"/>
</dbReference>